<proteinExistence type="predicted"/>
<reference evidence="1 2" key="1">
    <citation type="submission" date="2023-12" db="EMBL/GenBank/DDBJ databases">
        <title>Thiobacillus sedimentum sp. nov., a chemolithoautotrophic sulfur-oxidizing bacterium isolated from freshwater sediment.</title>
        <authorList>
            <person name="Luo J."/>
            <person name="Dai C."/>
        </authorList>
    </citation>
    <scope>NUCLEOTIDE SEQUENCE [LARGE SCALE GENOMIC DNA]</scope>
    <source>
        <strain evidence="1 2">SCUT-2</strain>
    </source>
</reference>
<accession>A0ABZ1CJ04</accession>
<dbReference type="RefSeq" id="WP_324779906.1">
    <property type="nucleotide sequence ID" value="NZ_CP141769.1"/>
</dbReference>
<protein>
    <submittedName>
        <fullName evidence="1">Uncharacterized protein</fullName>
    </submittedName>
</protein>
<dbReference type="Proteomes" id="UP001334732">
    <property type="component" value="Chromosome"/>
</dbReference>
<evidence type="ECO:0000313" key="1">
    <source>
        <dbReference type="EMBL" id="WRS39375.1"/>
    </source>
</evidence>
<evidence type="ECO:0000313" key="2">
    <source>
        <dbReference type="Proteomes" id="UP001334732"/>
    </source>
</evidence>
<sequence>MEPGWDGYRALPVSLENAVFALQMLGALCEADTPPPQIVPGFEGDLQIEWHTLKGDVELHVKAPNDVHAWRLLCDGDVEDELNLRNDFLMAAQWVREITEPPIAFAATAA</sequence>
<organism evidence="1 2">
    <name type="scientific">Thiobacillus sedimenti</name>
    <dbReference type="NCBI Taxonomy" id="3110231"/>
    <lineage>
        <taxon>Bacteria</taxon>
        <taxon>Pseudomonadati</taxon>
        <taxon>Pseudomonadota</taxon>
        <taxon>Betaproteobacteria</taxon>
        <taxon>Nitrosomonadales</taxon>
        <taxon>Thiobacillaceae</taxon>
        <taxon>Thiobacillus</taxon>
    </lineage>
</organism>
<dbReference type="EMBL" id="CP141769">
    <property type="protein sequence ID" value="WRS39375.1"/>
    <property type="molecule type" value="Genomic_DNA"/>
</dbReference>
<keyword evidence="2" id="KW-1185">Reference proteome</keyword>
<gene>
    <name evidence="1" type="ORF">VA613_00470</name>
</gene>
<name>A0ABZ1CJ04_9PROT</name>